<feature type="zinc finger region" description="C3H1-type" evidence="12">
    <location>
        <begin position="549"/>
        <end position="577"/>
    </location>
</feature>
<dbReference type="InterPro" id="IPR029063">
    <property type="entry name" value="SAM-dependent_MTases_sf"/>
</dbReference>
<accession>A0A7J7KCJ9</accession>
<dbReference type="Gene3D" id="3.40.50.150">
    <property type="entry name" value="Vaccinia Virus protein VP39"/>
    <property type="match status" value="1"/>
</dbReference>
<reference evidence="16" key="1">
    <citation type="submission" date="2020-06" db="EMBL/GenBank/DDBJ databases">
        <title>Draft genome of Bugula neritina, a colonial animal packing powerful symbionts and potential medicines.</title>
        <authorList>
            <person name="Rayko M."/>
        </authorList>
    </citation>
    <scope>NUCLEOTIDE SEQUENCE [LARGE SCALE GENOMIC DNA]</scope>
    <source>
        <strain evidence="16">Kwan_BN1</strain>
    </source>
</reference>
<evidence type="ECO:0000256" key="4">
    <source>
        <dbReference type="ARBA" id="ARBA00022691"/>
    </source>
</evidence>
<comment type="caution">
    <text evidence="16">The sequence shown here is derived from an EMBL/GenBank/DDBJ whole genome shotgun (WGS) entry which is preliminary data.</text>
</comment>
<evidence type="ECO:0000256" key="13">
    <source>
        <dbReference type="PROSITE-ProRule" id="PRU00958"/>
    </source>
</evidence>
<feature type="compositionally biased region" description="Basic and acidic residues" evidence="14">
    <location>
        <begin position="511"/>
        <end position="530"/>
    </location>
</feature>
<evidence type="ECO:0000313" key="16">
    <source>
        <dbReference type="EMBL" id="KAF6036359.1"/>
    </source>
</evidence>
<sequence>MAADVPNLVTEGLAKTYLPKGVFYNPVQEFNRDLTINVISEYGRITREENANKKRKQLKKTTPENSGFSSEMEREEGAEDGVNVRLSLDTDDIAPGVVHAGGLRILEALAASGLRSVRFCKEMSGIKEVVANDYSYDAVETMKKNIELNDVQNLMTASCDDAAMLMYKASRDKKKLFDVIDLDPYGGPTLFLDSAVQAVKDGGLLCVTCTDMAILCGNASEKCFAAYGAMSLKSKSCHEIALRIVLRTIDSYANRYAKYIVPLLSVSVDFYCRVFVRVYSGPQKVKESASKSAMLYECSGCSAHYLQPLGRIVESVLPDGQVHKKFTFATAPSVNKLCCHCNHPHHIGGPLWSAPIHDMNFVNRLISRVRINEEKFGTSKRVIGMMTLISEELPDVPLYYLPDKLSSVIHSMSPGFLPIRSAVLHAGYRVSLSHAAINSIKTDAPPSVLWDIMRCWAKIHTINEKRIIQGTPCAFILGKEPELAANFELHENAEPESKKLGLLRYQNGKKDWGPKAKATNDFHDQTEKRKQNQNKRANKRLKKDIDEGRYKQHYCANFRKTGSCNYGDECKYSHDIPVDEATPTT</sequence>
<dbReference type="SMART" id="SM00356">
    <property type="entry name" value="ZnF_C3H1"/>
    <property type="match status" value="1"/>
</dbReference>
<dbReference type="NCBIfam" id="TIGR00308">
    <property type="entry name" value="TRM1"/>
    <property type="match status" value="1"/>
</dbReference>
<comment type="catalytic activity">
    <reaction evidence="11 13">
        <text>guanosine(26) in tRNA + 2 S-adenosyl-L-methionine = N(2)-dimethylguanosine(26) in tRNA + 2 S-adenosyl-L-homocysteine + 2 H(+)</text>
        <dbReference type="Rhea" id="RHEA:43140"/>
        <dbReference type="Rhea" id="RHEA-COMP:10359"/>
        <dbReference type="Rhea" id="RHEA-COMP:10360"/>
        <dbReference type="ChEBI" id="CHEBI:15378"/>
        <dbReference type="ChEBI" id="CHEBI:57856"/>
        <dbReference type="ChEBI" id="CHEBI:59789"/>
        <dbReference type="ChEBI" id="CHEBI:74269"/>
        <dbReference type="ChEBI" id="CHEBI:74513"/>
        <dbReference type="EC" id="2.1.1.216"/>
    </reaction>
</comment>
<evidence type="ECO:0000256" key="9">
    <source>
        <dbReference type="ARBA" id="ARBA00022884"/>
    </source>
</evidence>
<keyword evidence="2 13" id="KW-0489">Methyltransferase</keyword>
<dbReference type="PANTHER" id="PTHR10631:SF3">
    <property type="entry name" value="TRNA (GUANINE(26)-N(2))-DIMETHYLTRANSFERASE"/>
    <property type="match status" value="1"/>
</dbReference>
<dbReference type="GO" id="GO:0000049">
    <property type="term" value="F:tRNA binding"/>
    <property type="evidence" value="ECO:0007669"/>
    <property type="project" value="UniProtKB-UniRule"/>
</dbReference>
<keyword evidence="9 13" id="KW-0694">RNA-binding</keyword>
<keyword evidence="4 13" id="KW-0949">S-adenosyl-L-methionine</keyword>
<dbReference type="GO" id="GO:0008270">
    <property type="term" value="F:zinc ion binding"/>
    <property type="evidence" value="ECO:0007669"/>
    <property type="project" value="UniProtKB-KW"/>
</dbReference>
<evidence type="ECO:0000256" key="8">
    <source>
        <dbReference type="ARBA" id="ARBA00022833"/>
    </source>
</evidence>
<dbReference type="Gene3D" id="6.10.250.3220">
    <property type="match status" value="1"/>
</dbReference>
<dbReference type="SUPFAM" id="SSF53335">
    <property type="entry name" value="S-adenosyl-L-methionine-dependent methyltransferases"/>
    <property type="match status" value="1"/>
</dbReference>
<dbReference type="FunFam" id="3.30.56.70:FF:000001">
    <property type="entry name" value="tRNA (guanine(26)-N(2))-dimethyltransferase"/>
    <property type="match status" value="1"/>
</dbReference>
<dbReference type="PROSITE" id="PS51626">
    <property type="entry name" value="SAM_MT_TRM1"/>
    <property type="match status" value="1"/>
</dbReference>
<feature type="domain" description="C3H1-type" evidence="15">
    <location>
        <begin position="549"/>
        <end position="577"/>
    </location>
</feature>
<dbReference type="GO" id="GO:0160104">
    <property type="term" value="F:tRNA (guanine(26)-N2)-dimethyltransferase activity"/>
    <property type="evidence" value="ECO:0007669"/>
    <property type="project" value="UniProtKB-UniRule"/>
</dbReference>
<dbReference type="SUPFAM" id="SSF90229">
    <property type="entry name" value="CCCH zinc finger"/>
    <property type="match status" value="1"/>
</dbReference>
<evidence type="ECO:0000256" key="7">
    <source>
        <dbReference type="ARBA" id="ARBA00022771"/>
    </source>
</evidence>
<dbReference type="Proteomes" id="UP000593567">
    <property type="component" value="Unassembled WGS sequence"/>
</dbReference>
<dbReference type="GO" id="GO:0005634">
    <property type="term" value="C:nucleus"/>
    <property type="evidence" value="ECO:0007669"/>
    <property type="project" value="TreeGrafter"/>
</dbReference>
<protein>
    <recommendedName>
        <fullName evidence="10 13">tRNA (guanine(26)-N(2))-dimethyltransferase</fullName>
        <ecNumber evidence="10 13">2.1.1.216</ecNumber>
    </recommendedName>
</protein>
<dbReference type="Gene3D" id="3.30.56.70">
    <property type="entry name" value="N2,N2-dimethylguanosine tRNA methyltransferase, C-terminal domain"/>
    <property type="match status" value="1"/>
</dbReference>
<evidence type="ECO:0000256" key="1">
    <source>
        <dbReference type="ARBA" id="ARBA00022555"/>
    </source>
</evidence>
<keyword evidence="8 12" id="KW-0862">Zinc</keyword>
<gene>
    <name evidence="16" type="ORF">EB796_005326</name>
</gene>
<evidence type="ECO:0000256" key="11">
    <source>
        <dbReference type="ARBA" id="ARBA00051897"/>
    </source>
</evidence>
<keyword evidence="5 13" id="KW-0819">tRNA processing</keyword>
<evidence type="ECO:0000259" key="15">
    <source>
        <dbReference type="PROSITE" id="PS50103"/>
    </source>
</evidence>
<dbReference type="CDD" id="cd02440">
    <property type="entry name" value="AdoMet_MTases"/>
    <property type="match status" value="1"/>
</dbReference>
<organism evidence="16 17">
    <name type="scientific">Bugula neritina</name>
    <name type="common">Brown bryozoan</name>
    <name type="synonym">Sertularia neritina</name>
    <dbReference type="NCBI Taxonomy" id="10212"/>
    <lineage>
        <taxon>Eukaryota</taxon>
        <taxon>Metazoa</taxon>
        <taxon>Spiralia</taxon>
        <taxon>Lophotrochozoa</taxon>
        <taxon>Bryozoa</taxon>
        <taxon>Gymnolaemata</taxon>
        <taxon>Cheilostomatida</taxon>
        <taxon>Flustrina</taxon>
        <taxon>Buguloidea</taxon>
        <taxon>Bugulidae</taxon>
        <taxon>Bugula</taxon>
    </lineage>
</organism>
<keyword evidence="17" id="KW-1185">Reference proteome</keyword>
<proteinExistence type="inferred from homology"/>
<feature type="region of interest" description="Disordered" evidence="14">
    <location>
        <begin position="511"/>
        <end position="543"/>
    </location>
</feature>
<keyword evidence="6 12" id="KW-0479">Metal-binding</keyword>
<comment type="similarity">
    <text evidence="13">Belongs to the class I-like SAM-binding methyltransferase superfamily. Trm1 family.</text>
</comment>
<dbReference type="GO" id="GO:0002940">
    <property type="term" value="P:tRNA N2-guanine methylation"/>
    <property type="evidence" value="ECO:0007669"/>
    <property type="project" value="TreeGrafter"/>
</dbReference>
<dbReference type="Pfam" id="PF02005">
    <property type="entry name" value="TRM"/>
    <property type="match status" value="1"/>
</dbReference>
<feature type="compositionally biased region" description="Basic residues" evidence="14">
    <location>
        <begin position="531"/>
        <end position="542"/>
    </location>
</feature>
<evidence type="ECO:0000256" key="12">
    <source>
        <dbReference type="PROSITE-ProRule" id="PRU00723"/>
    </source>
</evidence>
<keyword evidence="1 13" id="KW-0820">tRNA-binding</keyword>
<dbReference type="InterPro" id="IPR000571">
    <property type="entry name" value="Znf_CCCH"/>
</dbReference>
<evidence type="ECO:0000256" key="14">
    <source>
        <dbReference type="SAM" id="MobiDB-lite"/>
    </source>
</evidence>
<dbReference type="PANTHER" id="PTHR10631">
    <property type="entry name" value="N 2 ,N 2 -DIMETHYLGUANOSINE TRNA METHYLTRANSFERASE"/>
    <property type="match status" value="1"/>
</dbReference>
<dbReference type="AlphaFoldDB" id="A0A7J7KCJ9"/>
<dbReference type="InterPro" id="IPR002905">
    <property type="entry name" value="Trm1"/>
</dbReference>
<dbReference type="EMBL" id="VXIV02000740">
    <property type="protein sequence ID" value="KAF6036359.1"/>
    <property type="molecule type" value="Genomic_DNA"/>
</dbReference>
<dbReference type="InterPro" id="IPR036855">
    <property type="entry name" value="Znf_CCCH_sf"/>
</dbReference>
<dbReference type="InterPro" id="IPR042296">
    <property type="entry name" value="tRNA_met_Trm1_C"/>
</dbReference>
<evidence type="ECO:0000256" key="5">
    <source>
        <dbReference type="ARBA" id="ARBA00022694"/>
    </source>
</evidence>
<keyword evidence="7 12" id="KW-0863">Zinc-finger</keyword>
<evidence type="ECO:0000256" key="2">
    <source>
        <dbReference type="ARBA" id="ARBA00022603"/>
    </source>
</evidence>
<name>A0A7J7KCJ9_BUGNE</name>
<evidence type="ECO:0000313" key="17">
    <source>
        <dbReference type="Proteomes" id="UP000593567"/>
    </source>
</evidence>
<evidence type="ECO:0000256" key="10">
    <source>
        <dbReference type="ARBA" id="ARBA00039099"/>
    </source>
</evidence>
<evidence type="ECO:0000256" key="3">
    <source>
        <dbReference type="ARBA" id="ARBA00022679"/>
    </source>
</evidence>
<dbReference type="EC" id="2.1.1.216" evidence="10 13"/>
<feature type="region of interest" description="Disordered" evidence="14">
    <location>
        <begin position="51"/>
        <end position="80"/>
    </location>
</feature>
<dbReference type="Pfam" id="PF00642">
    <property type="entry name" value="zf-CCCH"/>
    <property type="match status" value="1"/>
</dbReference>
<dbReference type="OrthoDB" id="6349953at2759"/>
<dbReference type="PROSITE" id="PS50103">
    <property type="entry name" value="ZF_C3H1"/>
    <property type="match status" value="1"/>
</dbReference>
<evidence type="ECO:0000256" key="6">
    <source>
        <dbReference type="ARBA" id="ARBA00022723"/>
    </source>
</evidence>
<keyword evidence="3 13" id="KW-0808">Transferase</keyword>